<feature type="active site" description="Proton acceptor; specific for (R)-substrate epimerization" evidence="5">
    <location>
        <position position="174"/>
    </location>
</feature>
<dbReference type="InterPro" id="IPR034593">
    <property type="entry name" value="DgoD-like"/>
</dbReference>
<dbReference type="Gene3D" id="3.20.20.120">
    <property type="entry name" value="Enolase-like C-terminal domain"/>
    <property type="match status" value="1"/>
</dbReference>
<dbReference type="EMBL" id="CP035733">
    <property type="protein sequence ID" value="QGY82220.1"/>
    <property type="molecule type" value="Genomic_DNA"/>
</dbReference>
<feature type="binding site" evidence="6">
    <location>
        <position position="201"/>
    </location>
    <ligand>
        <name>Mg(2+)</name>
        <dbReference type="ChEBI" id="CHEBI:18420"/>
    </ligand>
</feature>
<dbReference type="PANTHER" id="PTHR48080">
    <property type="entry name" value="D-GALACTONATE DEHYDRATASE-RELATED"/>
    <property type="match status" value="1"/>
</dbReference>
<feature type="binding site" evidence="6">
    <location>
        <position position="227"/>
    </location>
    <ligand>
        <name>Mg(2+)</name>
        <dbReference type="ChEBI" id="CHEBI:18420"/>
    </ligand>
</feature>
<dbReference type="InterPro" id="IPR034603">
    <property type="entry name" value="Dipeptide_epimerase"/>
</dbReference>
<keyword evidence="4 7" id="KW-0413">Isomerase</keyword>
<feature type="active site" description="Proton acceptor; specific for (S)-substrate epimerization" evidence="5">
    <location>
        <position position="272"/>
    </location>
</feature>
<dbReference type="SMART" id="SM00922">
    <property type="entry name" value="MR_MLE"/>
    <property type="match status" value="1"/>
</dbReference>
<dbReference type="EC" id="5.1.1.-" evidence="7"/>
<keyword evidence="2 6" id="KW-0479">Metal-binding</keyword>
<dbReference type="Pfam" id="PF13378">
    <property type="entry name" value="MR_MLE_C"/>
    <property type="match status" value="1"/>
</dbReference>
<dbReference type="OrthoDB" id="9782675at2"/>
<dbReference type="KEGG" id="slaa:EUU25_08895"/>
<dbReference type="InterPro" id="IPR013342">
    <property type="entry name" value="Mandelate_racemase_C"/>
</dbReference>
<dbReference type="CDD" id="cd03319">
    <property type="entry name" value="L-Ala-DL-Glu_epimerase"/>
    <property type="match status" value="1"/>
</dbReference>
<dbReference type="InterPro" id="IPR029017">
    <property type="entry name" value="Enolase-like_N"/>
</dbReference>
<keyword evidence="10" id="KW-1185">Reference proteome</keyword>
<evidence type="ECO:0000313" key="9">
    <source>
        <dbReference type="EMBL" id="QGY82220.1"/>
    </source>
</evidence>
<dbReference type="PANTHER" id="PTHR48080:SF3">
    <property type="entry name" value="ENOLASE SUPERFAMILY MEMBER DDB_G0284701"/>
    <property type="match status" value="1"/>
</dbReference>
<evidence type="ECO:0000256" key="6">
    <source>
        <dbReference type="PIRSR" id="PIRSR634603-3"/>
    </source>
</evidence>
<keyword evidence="3 6" id="KW-0460">Magnesium</keyword>
<name>A0A6I6L7D0_9SPHN</name>
<organism evidence="9 10">
    <name type="scientific">Sphingorhabdus lacus</name>
    <dbReference type="NCBI Taxonomy" id="392610"/>
    <lineage>
        <taxon>Bacteria</taxon>
        <taxon>Pseudomonadati</taxon>
        <taxon>Pseudomonadota</taxon>
        <taxon>Alphaproteobacteria</taxon>
        <taxon>Sphingomonadales</taxon>
        <taxon>Sphingomonadaceae</taxon>
        <taxon>Sphingorhabdus</taxon>
    </lineage>
</organism>
<dbReference type="AlphaFoldDB" id="A0A6I6L7D0"/>
<evidence type="ECO:0000256" key="1">
    <source>
        <dbReference type="ARBA" id="ARBA00008031"/>
    </source>
</evidence>
<proteinExistence type="inferred from homology"/>
<dbReference type="Proteomes" id="UP000428803">
    <property type="component" value="Chromosome"/>
</dbReference>
<accession>A0A6I6L7D0</accession>
<dbReference type="InterPro" id="IPR036849">
    <property type="entry name" value="Enolase-like_C_sf"/>
</dbReference>
<comment type="cofactor">
    <cofactor evidence="6 7">
        <name>Mg(2+)</name>
        <dbReference type="ChEBI" id="CHEBI:18420"/>
    </cofactor>
    <text evidence="6 7">Binds 1 Mg(2+) ion per subunit.</text>
</comment>
<dbReference type="GO" id="GO:0046872">
    <property type="term" value="F:metal ion binding"/>
    <property type="evidence" value="ECO:0007669"/>
    <property type="project" value="UniProtKB-KW"/>
</dbReference>
<dbReference type="Pfam" id="PF02746">
    <property type="entry name" value="MR_MLE_N"/>
    <property type="match status" value="1"/>
</dbReference>
<feature type="binding site" evidence="6">
    <location>
        <position position="250"/>
    </location>
    <ligand>
        <name>Mg(2+)</name>
        <dbReference type="ChEBI" id="CHEBI:18420"/>
    </ligand>
</feature>
<sequence length="352" mass="38315">MGSPICSGNPEVKNHSGKEVALSVPIIKTEIRRWPLKRPFAISRHVFTDNLVLEVTIEVDGFKGRGECEPHEFDEEITRSAENSVLSLDHATWSHLDPLVLNAILPRSAWRNAIDCALWDLKAKRDGRRIWDVLELELATEDSFAVFETIALDTPERMAAFAREAADAPGLKLKLGSADGLDCERLEAVRSAVPGHQLTVDANEGWSIKQLADILPVARRLDVSSIEQPVPAALEDGLSSLPRLVPLCADESCLDRSSLPQLTGLYDMINIKLDKTGGLTEALALQRQAVALGYKTMIGCNGGSSLAQAPATLLAPSAVLVDLGSHWLSEDHQPSLETANFRIGLPKAELWG</sequence>
<comment type="similarity">
    <text evidence="1 7">Belongs to the mandelate racemase/muconate lactonizing enzyme family.</text>
</comment>
<evidence type="ECO:0000256" key="5">
    <source>
        <dbReference type="PIRSR" id="PIRSR634603-1"/>
    </source>
</evidence>
<feature type="domain" description="Mandelate racemase/muconate lactonizing enzyme C-terminal" evidence="8">
    <location>
        <begin position="155"/>
        <end position="248"/>
    </location>
</feature>
<evidence type="ECO:0000256" key="3">
    <source>
        <dbReference type="ARBA" id="ARBA00022842"/>
    </source>
</evidence>
<dbReference type="GO" id="GO:0016855">
    <property type="term" value="F:racemase and epimerase activity, acting on amino acids and derivatives"/>
    <property type="evidence" value="ECO:0007669"/>
    <property type="project" value="UniProtKB-UniRule"/>
</dbReference>
<dbReference type="Gene3D" id="3.30.390.10">
    <property type="entry name" value="Enolase-like, N-terminal domain"/>
    <property type="match status" value="1"/>
</dbReference>
<dbReference type="SUPFAM" id="SSF51604">
    <property type="entry name" value="Enolase C-terminal domain-like"/>
    <property type="match status" value="1"/>
</dbReference>
<reference evidence="10" key="1">
    <citation type="submission" date="2019-01" db="EMBL/GenBank/DDBJ databases">
        <title>Sphingorhabdus lacus sp.nov., isolated from an oligotrophic freshwater lake.</title>
        <authorList>
            <person name="Park M."/>
        </authorList>
    </citation>
    <scope>NUCLEOTIDE SEQUENCE [LARGE SCALE GENOMIC DNA]</scope>
    <source>
        <strain evidence="10">IMCC1753</strain>
    </source>
</reference>
<evidence type="ECO:0000256" key="2">
    <source>
        <dbReference type="ARBA" id="ARBA00022723"/>
    </source>
</evidence>
<dbReference type="InterPro" id="IPR013341">
    <property type="entry name" value="Mandelate_racemase_N_dom"/>
</dbReference>
<evidence type="ECO:0000259" key="8">
    <source>
        <dbReference type="SMART" id="SM00922"/>
    </source>
</evidence>
<dbReference type="InterPro" id="IPR029065">
    <property type="entry name" value="Enolase_C-like"/>
</dbReference>
<dbReference type="SUPFAM" id="SSF54826">
    <property type="entry name" value="Enolase N-terminal domain-like"/>
    <property type="match status" value="1"/>
</dbReference>
<evidence type="ECO:0000256" key="4">
    <source>
        <dbReference type="ARBA" id="ARBA00023235"/>
    </source>
</evidence>
<evidence type="ECO:0000256" key="7">
    <source>
        <dbReference type="RuleBase" id="RU366006"/>
    </source>
</evidence>
<gene>
    <name evidence="9" type="ORF">EUU25_08895</name>
</gene>
<protein>
    <recommendedName>
        <fullName evidence="7">Dipeptide epimerase</fullName>
        <ecNumber evidence="7">5.1.1.-</ecNumber>
    </recommendedName>
</protein>
<evidence type="ECO:0000313" key="10">
    <source>
        <dbReference type="Proteomes" id="UP000428803"/>
    </source>
</evidence>